<reference evidence="2" key="1">
    <citation type="journal article" date="2019" name="Sci. Rep.">
        <title>Draft genome of Tanacetum cinerariifolium, the natural source of mosquito coil.</title>
        <authorList>
            <person name="Yamashiro T."/>
            <person name="Shiraishi A."/>
            <person name="Satake H."/>
            <person name="Nakayama K."/>
        </authorList>
    </citation>
    <scope>NUCLEOTIDE SEQUENCE</scope>
</reference>
<organism evidence="2">
    <name type="scientific">Tanacetum cinerariifolium</name>
    <name type="common">Dalmatian daisy</name>
    <name type="synonym">Chrysanthemum cinerariifolium</name>
    <dbReference type="NCBI Taxonomy" id="118510"/>
    <lineage>
        <taxon>Eukaryota</taxon>
        <taxon>Viridiplantae</taxon>
        <taxon>Streptophyta</taxon>
        <taxon>Embryophyta</taxon>
        <taxon>Tracheophyta</taxon>
        <taxon>Spermatophyta</taxon>
        <taxon>Magnoliopsida</taxon>
        <taxon>eudicotyledons</taxon>
        <taxon>Gunneridae</taxon>
        <taxon>Pentapetalae</taxon>
        <taxon>asterids</taxon>
        <taxon>campanulids</taxon>
        <taxon>Asterales</taxon>
        <taxon>Asteraceae</taxon>
        <taxon>Asteroideae</taxon>
        <taxon>Anthemideae</taxon>
        <taxon>Anthemidinae</taxon>
        <taxon>Tanacetum</taxon>
    </lineage>
</organism>
<accession>A0A6L2J3C5</accession>
<evidence type="ECO:0000313" key="2">
    <source>
        <dbReference type="EMBL" id="GEU31523.1"/>
    </source>
</evidence>
<feature type="coiled-coil region" evidence="1">
    <location>
        <begin position="488"/>
        <end position="515"/>
    </location>
</feature>
<comment type="caution">
    <text evidence="2">The sequence shown here is derived from an EMBL/GenBank/DDBJ whole genome shotgun (WGS) entry which is preliminary data.</text>
</comment>
<sequence length="637" mass="72349">MSSLFADTHNVVAILEKSDAAEGFEQIIDFLGGSYIHYALTVNPHIYILCIKQFWNTTSIKRSGDVTRLQALVDKKKIMISEVVICEILQLDDAEGIVCLPNEEIFVGLSQMGYENPSTKLTFTRLSSLNQVGNLSTHTTRLISPTLTQKVFANMRRVGKGFSGVETPLFERVENLENDNAAQKLVIIKLKARVKRLENANMVKSSKLRRLRKVGASRRIESSNDIEDVFKQGRMIDDMDKDKGIELVKDADIAKIKGRHAVQQAKKLAEIYNLDLDHSSKVLSMQEDESEVQEVVEVVTTAKLITEVVTAAASQVSAASATISTAKPSIPTAAPTVVAAYTIRRKGVIIRDPEEKLSLKTPAETNKVKDKGKSILVETPKPMKKNDQIELDAEYAKKLHEEINKNHEEFNKDIDWDATMDHVKKIQESSNTVGYKMDFFKGMTYAEICLIFQARFDENIRFLFKSREEMEEEYQEIIKSINETPAQKATKRRKLSEEAQKAKNLKKRLKVVDDEDADLFIEATPLETKKISTFKVYTRTIGECDKTSSRRRNKNCVRKFLRDLHHKCRSKVMTIKESKDLTLLSLDELIENLKVYKMIIKKYYEIVKAKVKRKSLVLKATKESSDEECSTSGSEDE</sequence>
<dbReference type="EMBL" id="BKCJ010000260">
    <property type="protein sequence ID" value="GEU31523.1"/>
    <property type="molecule type" value="Genomic_DNA"/>
</dbReference>
<dbReference type="AlphaFoldDB" id="A0A6L2J3C5"/>
<keyword evidence="1" id="KW-0175">Coiled coil</keyword>
<protein>
    <submittedName>
        <fullName evidence="2">Transposase, Ptta/En/Spm, transposase, Tnp1/En/Spm-like protein</fullName>
    </submittedName>
</protein>
<evidence type="ECO:0000256" key="1">
    <source>
        <dbReference type="SAM" id="Coils"/>
    </source>
</evidence>
<gene>
    <name evidence="2" type="ORF">Tci_003501</name>
</gene>
<name>A0A6L2J3C5_TANCI</name>
<proteinExistence type="predicted"/>
<feature type="coiled-coil region" evidence="1">
    <location>
        <begin position="173"/>
        <end position="200"/>
    </location>
</feature>